<reference evidence="2" key="1">
    <citation type="submission" date="2025-08" db="UniProtKB">
        <authorList>
            <consortium name="Ensembl"/>
        </authorList>
    </citation>
    <scope>IDENTIFICATION</scope>
</reference>
<accession>A0A8C8WUD2</accession>
<dbReference type="PANTHER" id="PTHR23232">
    <property type="entry name" value="KRAB DOMAIN C2H2 ZINC FINGER"/>
    <property type="match status" value="1"/>
</dbReference>
<dbReference type="PROSITE" id="PS50805">
    <property type="entry name" value="KRAB"/>
    <property type="match status" value="1"/>
</dbReference>
<keyword evidence="3" id="KW-1185">Reference proteome</keyword>
<dbReference type="PANTHER" id="PTHR23232:SF133">
    <property type="entry name" value="RIKEN CDNA 1700020N01 GENE"/>
    <property type="match status" value="1"/>
</dbReference>
<organism evidence="2 3">
    <name type="scientific">Panthera leo</name>
    <name type="common">Lion</name>
    <dbReference type="NCBI Taxonomy" id="9689"/>
    <lineage>
        <taxon>Eukaryota</taxon>
        <taxon>Metazoa</taxon>
        <taxon>Chordata</taxon>
        <taxon>Craniata</taxon>
        <taxon>Vertebrata</taxon>
        <taxon>Euteleostomi</taxon>
        <taxon>Mammalia</taxon>
        <taxon>Eutheria</taxon>
        <taxon>Laurasiatheria</taxon>
        <taxon>Carnivora</taxon>
        <taxon>Feliformia</taxon>
        <taxon>Felidae</taxon>
        <taxon>Pantherinae</taxon>
        <taxon>Panthera</taxon>
    </lineage>
</organism>
<dbReference type="Proteomes" id="UP000694399">
    <property type="component" value="Unassembled WGS sequence"/>
</dbReference>
<dbReference type="GO" id="GO:0006355">
    <property type="term" value="P:regulation of DNA-templated transcription"/>
    <property type="evidence" value="ECO:0007669"/>
    <property type="project" value="InterPro"/>
</dbReference>
<proteinExistence type="predicted"/>
<dbReference type="Pfam" id="PF01352">
    <property type="entry name" value="KRAB"/>
    <property type="match status" value="1"/>
</dbReference>
<dbReference type="GeneTree" id="ENSGT00940000165288"/>
<dbReference type="OMA" id="WERTACQ"/>
<evidence type="ECO:0000313" key="3">
    <source>
        <dbReference type="Proteomes" id="UP000694399"/>
    </source>
</evidence>
<dbReference type="InterPro" id="IPR050169">
    <property type="entry name" value="Krueppel_C2H2_ZnF"/>
</dbReference>
<dbReference type="SUPFAM" id="SSF109640">
    <property type="entry name" value="KRAB domain (Kruppel-associated box)"/>
    <property type="match status" value="1"/>
</dbReference>
<evidence type="ECO:0000259" key="1">
    <source>
        <dbReference type="PROSITE" id="PS50805"/>
    </source>
</evidence>
<sequence length="115" mass="12831">MAVGRLWERTACQVARGCVTFEDVAIDFSQEEWGLLDEAQRRLYRDAMLENLALIASLGKAFTRTPVSWFLSIVFYLPGSSALSAAKPWVLLASPFSWHTCHVADHSCGHCPDKT</sequence>
<feature type="domain" description="KRAB" evidence="1">
    <location>
        <begin position="19"/>
        <end position="95"/>
    </location>
</feature>
<reference evidence="2" key="2">
    <citation type="submission" date="2025-09" db="UniProtKB">
        <authorList>
            <consortium name="Ensembl"/>
        </authorList>
    </citation>
    <scope>IDENTIFICATION</scope>
</reference>
<dbReference type="Ensembl" id="ENSPLOT00000009425.1">
    <property type="protein sequence ID" value="ENSPLOP00000008509.1"/>
    <property type="gene ID" value="ENSPLOG00000006301.1"/>
</dbReference>
<name>A0A8C8WUD2_PANLE</name>
<dbReference type="SMART" id="SM00349">
    <property type="entry name" value="KRAB"/>
    <property type="match status" value="1"/>
</dbReference>
<dbReference type="CDD" id="cd07765">
    <property type="entry name" value="KRAB_A-box"/>
    <property type="match status" value="1"/>
</dbReference>
<protein>
    <recommendedName>
        <fullName evidence="1">KRAB domain-containing protein</fullName>
    </recommendedName>
</protein>
<dbReference type="InterPro" id="IPR036051">
    <property type="entry name" value="KRAB_dom_sf"/>
</dbReference>
<dbReference type="InterPro" id="IPR001909">
    <property type="entry name" value="KRAB"/>
</dbReference>
<evidence type="ECO:0000313" key="2">
    <source>
        <dbReference type="Ensembl" id="ENSPLOP00000008509.1"/>
    </source>
</evidence>
<dbReference type="Gene3D" id="6.10.140.140">
    <property type="match status" value="1"/>
</dbReference>
<dbReference type="AlphaFoldDB" id="A0A8C8WUD2"/>